<dbReference type="AlphaFoldDB" id="A0A2C6L6X1"/>
<accession>A0A2C6L6X1</accession>
<evidence type="ECO:0000313" key="1">
    <source>
        <dbReference type="EMBL" id="PHJ23408.1"/>
    </source>
</evidence>
<dbReference type="GeneID" id="94426157"/>
<dbReference type="RefSeq" id="XP_067925084.1">
    <property type="nucleotide sequence ID" value="XM_068062946.1"/>
</dbReference>
<sequence>MATLQEKLEQRRRQQENAVVYEAYGQRRQTFKEGRSRLYRKESCEQQLKALTKAAGTPVVEPCPIEFPPDAELTPEQEQLVAEAPPPGPPPPPPEIKVRTHWEQLSAIRFPQDRQSPEVKHKASEIARQYKLPTDVCLRLALLFQFQDTERGVDILEIYLGALRRLKEYVSAPRDGCYPPAGYRVCQVVEEIVEGQDETTSDRRTNSDSFHQVLWRKSTTALDSRAIEDVYAGTSASPEFQEVNKRIKTLGQRLDETRCCVIKTEVRTYSLIMNKVEDVNDLFAVVDVLKGHHGPAVWRTDHTAADAVFRTDYGMKADYALSG</sequence>
<dbReference type="EMBL" id="MIGC01001147">
    <property type="protein sequence ID" value="PHJ23408.1"/>
    <property type="molecule type" value="Genomic_DNA"/>
</dbReference>
<organism evidence="1 2">
    <name type="scientific">Cystoisospora suis</name>
    <dbReference type="NCBI Taxonomy" id="483139"/>
    <lineage>
        <taxon>Eukaryota</taxon>
        <taxon>Sar</taxon>
        <taxon>Alveolata</taxon>
        <taxon>Apicomplexa</taxon>
        <taxon>Conoidasida</taxon>
        <taxon>Coccidia</taxon>
        <taxon>Eucoccidiorida</taxon>
        <taxon>Eimeriorina</taxon>
        <taxon>Sarcocystidae</taxon>
        <taxon>Cystoisospora</taxon>
    </lineage>
</organism>
<name>A0A2C6L6X1_9APIC</name>
<reference evidence="1 2" key="1">
    <citation type="journal article" date="2017" name="Int. J. Parasitol.">
        <title>The genome of the protozoan parasite Cystoisospora suis and a reverse vaccinology approach to identify vaccine candidates.</title>
        <authorList>
            <person name="Palmieri N."/>
            <person name="Shrestha A."/>
            <person name="Ruttkowski B."/>
            <person name="Beck T."/>
            <person name="Vogl C."/>
            <person name="Tomley F."/>
            <person name="Blake D.P."/>
            <person name="Joachim A."/>
        </authorList>
    </citation>
    <scope>NUCLEOTIDE SEQUENCE [LARGE SCALE GENOMIC DNA]</scope>
    <source>
        <strain evidence="1 2">Wien I</strain>
    </source>
</reference>
<dbReference type="OrthoDB" id="330357at2759"/>
<evidence type="ECO:0000313" key="2">
    <source>
        <dbReference type="Proteomes" id="UP000221165"/>
    </source>
</evidence>
<gene>
    <name evidence="1" type="ORF">CSUI_002747</name>
</gene>
<dbReference type="VEuPathDB" id="ToxoDB:CSUI_002747"/>
<proteinExistence type="predicted"/>
<comment type="caution">
    <text evidence="1">The sequence shown here is derived from an EMBL/GenBank/DDBJ whole genome shotgun (WGS) entry which is preliminary data.</text>
</comment>
<keyword evidence="2" id="KW-1185">Reference proteome</keyword>
<dbReference type="Proteomes" id="UP000221165">
    <property type="component" value="Unassembled WGS sequence"/>
</dbReference>
<protein>
    <submittedName>
        <fullName evidence="1">Uncharacterized protein</fullName>
    </submittedName>
</protein>